<accession>A0A2P2NTH9</accession>
<dbReference type="EMBL" id="GGEC01065323">
    <property type="protein sequence ID" value="MBX45807.1"/>
    <property type="molecule type" value="Transcribed_RNA"/>
</dbReference>
<dbReference type="AlphaFoldDB" id="A0A2P2NTH9"/>
<protein>
    <submittedName>
        <fullName evidence="1">Uncharacterized protein</fullName>
    </submittedName>
</protein>
<reference evidence="1" key="1">
    <citation type="submission" date="2018-02" db="EMBL/GenBank/DDBJ databases">
        <title>Rhizophora mucronata_Transcriptome.</title>
        <authorList>
            <person name="Meera S.P."/>
            <person name="Sreeshan A."/>
            <person name="Augustine A."/>
        </authorList>
    </citation>
    <scope>NUCLEOTIDE SEQUENCE</scope>
    <source>
        <tissue evidence="1">Leaf</tissue>
    </source>
</reference>
<sequence length="52" mass="5935">MAKRNRTPKNTIEVSTSLLAQFLQEKGCLRSCQSHFRIGWRTVSEHFLGGIT</sequence>
<evidence type="ECO:0000313" key="1">
    <source>
        <dbReference type="EMBL" id="MBX45807.1"/>
    </source>
</evidence>
<name>A0A2P2NTH9_RHIMU</name>
<proteinExistence type="predicted"/>
<organism evidence="1">
    <name type="scientific">Rhizophora mucronata</name>
    <name type="common">Asiatic mangrove</name>
    <dbReference type="NCBI Taxonomy" id="61149"/>
    <lineage>
        <taxon>Eukaryota</taxon>
        <taxon>Viridiplantae</taxon>
        <taxon>Streptophyta</taxon>
        <taxon>Embryophyta</taxon>
        <taxon>Tracheophyta</taxon>
        <taxon>Spermatophyta</taxon>
        <taxon>Magnoliopsida</taxon>
        <taxon>eudicotyledons</taxon>
        <taxon>Gunneridae</taxon>
        <taxon>Pentapetalae</taxon>
        <taxon>rosids</taxon>
        <taxon>fabids</taxon>
        <taxon>Malpighiales</taxon>
        <taxon>Rhizophoraceae</taxon>
        <taxon>Rhizophora</taxon>
    </lineage>
</organism>